<keyword evidence="4" id="KW-0238">DNA-binding</keyword>
<dbReference type="FunFam" id="3.40.50.1390:FF:000001">
    <property type="entry name" value="DNA recombinase"/>
    <property type="match status" value="1"/>
</dbReference>
<dbReference type="InterPro" id="IPR036162">
    <property type="entry name" value="Resolvase-like_N_sf"/>
</dbReference>
<evidence type="ECO:0000256" key="4">
    <source>
        <dbReference type="ARBA" id="ARBA00023125"/>
    </source>
</evidence>
<dbReference type="HOGENOM" id="CLU_010686_8_0_5"/>
<evidence type="ECO:0000256" key="3">
    <source>
        <dbReference type="ARBA" id="ARBA00023100"/>
    </source>
</evidence>
<evidence type="ECO:0000256" key="1">
    <source>
        <dbReference type="ARBA" id="ARBA00009913"/>
    </source>
</evidence>
<dbReference type="EMBL" id="AM236080">
    <property type="protein sequence ID" value="CAK07659.1"/>
    <property type="molecule type" value="Genomic_DNA"/>
</dbReference>
<dbReference type="CDD" id="cd03768">
    <property type="entry name" value="SR_ResInv"/>
    <property type="match status" value="1"/>
</dbReference>
<evidence type="ECO:0000313" key="9">
    <source>
        <dbReference type="EMBL" id="CAK07659.1"/>
    </source>
</evidence>
<reference evidence="9 10" key="1">
    <citation type="journal article" date="2006" name="Genome Biol.">
        <title>The genome of Rhizobium leguminosarum has recognizable core and accessory components.</title>
        <authorList>
            <person name="Young J.W."/>
            <person name="Crossman L.C."/>
            <person name="Johnston A.W.B."/>
            <person name="Thomson N.R."/>
            <person name="Ghazoui Z.F."/>
            <person name="Hull K.H."/>
            <person name="Wexler M."/>
            <person name="Curson A.R.J."/>
            <person name="Todd J.D."/>
            <person name="Poole P.S."/>
            <person name="Mauchline T.H."/>
            <person name="East A.K."/>
            <person name="Quail M.A."/>
            <person name="Churcher C."/>
            <person name="Arrowsmith C."/>
            <person name="Cherevach A."/>
            <person name="Chillingworth T."/>
            <person name="Clarke K."/>
            <person name="Cronin A."/>
            <person name="Davis P."/>
            <person name="Fraser A."/>
            <person name="Hance Z."/>
            <person name="Hauser H."/>
            <person name="Jagels K."/>
            <person name="Moule S."/>
            <person name="Mungall K."/>
            <person name="Norbertczak H."/>
            <person name="Rabbinowitsch E."/>
            <person name="Sanders M."/>
            <person name="Simmonds M."/>
            <person name="Whitehead S."/>
            <person name="Parkhill J."/>
        </authorList>
    </citation>
    <scope>NUCLEOTIDE SEQUENCE [LARGE SCALE GENOMIC DNA]</scope>
    <source>
        <strain evidence="10">DSM 114642 / LMG 32736 / 3841</strain>
    </source>
</reference>
<evidence type="ECO:0000256" key="5">
    <source>
        <dbReference type="ARBA" id="ARBA00023172"/>
    </source>
</evidence>
<evidence type="ECO:0000256" key="6">
    <source>
        <dbReference type="PIRSR" id="PIRSR606118-50"/>
    </source>
</evidence>
<dbReference type="EnsemblBacteria" id="CAK07659">
    <property type="protein sequence ID" value="CAK07659"/>
    <property type="gene ID" value="RL2167"/>
</dbReference>
<dbReference type="PANTHER" id="PTHR30461:SF2">
    <property type="entry name" value="SERINE RECOMBINASE PINE-RELATED"/>
    <property type="match status" value="1"/>
</dbReference>
<evidence type="ECO:0000313" key="10">
    <source>
        <dbReference type="Proteomes" id="UP000006575"/>
    </source>
</evidence>
<keyword evidence="3" id="KW-0230">DNA invertase</keyword>
<evidence type="ECO:0000256" key="7">
    <source>
        <dbReference type="PROSITE-ProRule" id="PRU10137"/>
    </source>
</evidence>
<keyword evidence="10" id="KW-1185">Reference proteome</keyword>
<dbReference type="GO" id="GO:0000150">
    <property type="term" value="F:DNA strand exchange activity"/>
    <property type="evidence" value="ECO:0007669"/>
    <property type="project" value="UniProtKB-KW"/>
</dbReference>
<keyword evidence="2" id="KW-0229">DNA integration</keyword>
<name>Q1MHA6_RHIJ3</name>
<keyword evidence="5" id="KW-0233">DNA recombination</keyword>
<evidence type="ECO:0000259" key="8">
    <source>
        <dbReference type="PROSITE" id="PS51736"/>
    </source>
</evidence>
<organism evidence="9 10">
    <name type="scientific">Rhizobium johnstonii (strain DSM 114642 / LMG 32736 / 3841)</name>
    <name type="common">Rhizobium leguminosarum bv. viciae</name>
    <dbReference type="NCBI Taxonomy" id="216596"/>
    <lineage>
        <taxon>Bacteria</taxon>
        <taxon>Pseudomonadati</taxon>
        <taxon>Pseudomonadota</taxon>
        <taxon>Alphaproteobacteria</taxon>
        <taxon>Hyphomicrobiales</taxon>
        <taxon>Rhizobiaceae</taxon>
        <taxon>Rhizobium/Agrobacterium group</taxon>
        <taxon>Rhizobium</taxon>
        <taxon>Rhizobium johnstonii</taxon>
    </lineage>
</organism>
<protein>
    <submittedName>
        <fullName evidence="9">DNA-invertase</fullName>
    </submittedName>
</protein>
<dbReference type="InterPro" id="IPR006118">
    <property type="entry name" value="Recombinase_CS"/>
</dbReference>
<sequence length="187" mass="21324">MAKVGYARVSTHDQNIDLQMLALRGVCCRVFEDHGISGAKSSRPGLNAILRFVRRGDTLVVWRLDRLGRSIHDLLRIIERLRKRGVEFQSLTEHIDTGSAGGRLVFHLLAAMAEFERQLIRERTLAGIEAARARGTRLGRRPRLNNDERVAAYHAVIIDGENATDVAKRYRVHPRTLARHIERMRCQ</sequence>
<dbReference type="GeneID" id="303207174"/>
<proteinExistence type="inferred from homology"/>
<gene>
    <name evidence="9" type="ordered locus">RL2167</name>
</gene>
<dbReference type="PROSITE" id="PS00397">
    <property type="entry name" value="RECOMBINASES_1"/>
    <property type="match status" value="1"/>
</dbReference>
<dbReference type="InterPro" id="IPR006119">
    <property type="entry name" value="Resolv_N"/>
</dbReference>
<feature type="domain" description="Resolvase/invertase-type recombinase catalytic" evidence="8">
    <location>
        <begin position="2"/>
        <end position="135"/>
    </location>
</feature>
<dbReference type="AlphaFoldDB" id="Q1MHA6"/>
<dbReference type="InterPro" id="IPR050639">
    <property type="entry name" value="SSR_resolvase"/>
</dbReference>
<dbReference type="Proteomes" id="UP000006575">
    <property type="component" value="Chromosome"/>
</dbReference>
<evidence type="ECO:0000256" key="2">
    <source>
        <dbReference type="ARBA" id="ARBA00022908"/>
    </source>
</evidence>
<dbReference type="GO" id="GO:0003677">
    <property type="term" value="F:DNA binding"/>
    <property type="evidence" value="ECO:0007669"/>
    <property type="project" value="UniProtKB-KW"/>
</dbReference>
<dbReference type="RefSeq" id="WP_011651766.1">
    <property type="nucleotide sequence ID" value="NC_008380.1"/>
</dbReference>
<feature type="active site" description="O-(5'-phospho-DNA)-serine intermediate" evidence="6 7">
    <location>
        <position position="10"/>
    </location>
</feature>
<dbReference type="PANTHER" id="PTHR30461">
    <property type="entry name" value="DNA-INVERTASE FROM LAMBDOID PROPHAGE"/>
    <property type="match status" value="1"/>
</dbReference>
<dbReference type="SUPFAM" id="SSF53041">
    <property type="entry name" value="Resolvase-like"/>
    <property type="match status" value="1"/>
</dbReference>
<dbReference type="Gene3D" id="3.40.50.1390">
    <property type="entry name" value="Resolvase, N-terminal catalytic domain"/>
    <property type="match status" value="1"/>
</dbReference>
<dbReference type="Pfam" id="PF00239">
    <property type="entry name" value="Resolvase"/>
    <property type="match status" value="1"/>
</dbReference>
<dbReference type="PROSITE" id="PS51736">
    <property type="entry name" value="RECOMBINASES_3"/>
    <property type="match status" value="1"/>
</dbReference>
<dbReference type="GO" id="GO:0015074">
    <property type="term" value="P:DNA integration"/>
    <property type="evidence" value="ECO:0007669"/>
    <property type="project" value="UniProtKB-KW"/>
</dbReference>
<accession>Q1MHA6</accession>
<dbReference type="eggNOG" id="COG1961">
    <property type="taxonomic scope" value="Bacteria"/>
</dbReference>
<comment type="similarity">
    <text evidence="1">Belongs to the site-specific recombinase resolvase family.</text>
</comment>
<dbReference type="KEGG" id="rle:RL2167"/>
<dbReference type="SMART" id="SM00857">
    <property type="entry name" value="Resolvase"/>
    <property type="match status" value="1"/>
</dbReference>
<dbReference type="PROSITE" id="PS00398">
    <property type="entry name" value="RECOMBINASES_2"/>
    <property type="match status" value="1"/>
</dbReference>